<keyword evidence="1" id="KW-0472">Membrane</keyword>
<gene>
    <name evidence="2" type="ORF">ACFOVU_06115</name>
</gene>
<keyword evidence="3" id="KW-1185">Reference proteome</keyword>
<evidence type="ECO:0008006" key="4">
    <source>
        <dbReference type="Google" id="ProtNLM"/>
    </source>
</evidence>
<evidence type="ECO:0000313" key="2">
    <source>
        <dbReference type="EMBL" id="MFC3995479.1"/>
    </source>
</evidence>
<dbReference type="Proteomes" id="UP001595847">
    <property type="component" value="Unassembled WGS sequence"/>
</dbReference>
<feature type="transmembrane region" description="Helical" evidence="1">
    <location>
        <begin position="21"/>
        <end position="45"/>
    </location>
</feature>
<organism evidence="2 3">
    <name type="scientific">Nocardiopsis sediminis</name>
    <dbReference type="NCBI Taxonomy" id="1778267"/>
    <lineage>
        <taxon>Bacteria</taxon>
        <taxon>Bacillati</taxon>
        <taxon>Actinomycetota</taxon>
        <taxon>Actinomycetes</taxon>
        <taxon>Streptosporangiales</taxon>
        <taxon>Nocardiopsidaceae</taxon>
        <taxon>Nocardiopsis</taxon>
    </lineage>
</organism>
<accession>A0ABV8FJD1</accession>
<keyword evidence="1" id="KW-0812">Transmembrane</keyword>
<evidence type="ECO:0000256" key="1">
    <source>
        <dbReference type="SAM" id="Phobius"/>
    </source>
</evidence>
<comment type="caution">
    <text evidence="2">The sequence shown here is derived from an EMBL/GenBank/DDBJ whole genome shotgun (WGS) entry which is preliminary data.</text>
</comment>
<name>A0ABV8FJD1_9ACTN</name>
<feature type="transmembrane region" description="Helical" evidence="1">
    <location>
        <begin position="157"/>
        <end position="185"/>
    </location>
</feature>
<proteinExistence type="predicted"/>
<dbReference type="EMBL" id="JBHSBH010000004">
    <property type="protein sequence ID" value="MFC3995479.1"/>
    <property type="molecule type" value="Genomic_DNA"/>
</dbReference>
<keyword evidence="1" id="KW-1133">Transmembrane helix</keyword>
<evidence type="ECO:0000313" key="3">
    <source>
        <dbReference type="Proteomes" id="UP001595847"/>
    </source>
</evidence>
<dbReference type="RefSeq" id="WP_378530629.1">
    <property type="nucleotide sequence ID" value="NZ_JBHSBH010000004.1"/>
</dbReference>
<protein>
    <recommendedName>
        <fullName evidence="4">DUF3592 domain-containing protein</fullName>
    </recommendedName>
</protein>
<sequence>MAVDPAPPSVDPALLRPARAWYGIGAAIVVFGLVAGAMGFVIGLLNSVSLPHFRAQFGDDETAIVDLDRADQGSHAWLIYADHYTTDDEIAAFCTIDGPTGPVTVTPAHDHHSDGWFLAGRVDTTATGDHTFRCHSGAGLHYAVGYGNDLTGVSTGVLWTIATALVPALAGVLIGAAVLILTAVLRRRNRRRIVAGGASPPSS</sequence>
<reference evidence="3" key="1">
    <citation type="journal article" date="2019" name="Int. J. Syst. Evol. Microbiol.">
        <title>The Global Catalogue of Microorganisms (GCM) 10K type strain sequencing project: providing services to taxonomists for standard genome sequencing and annotation.</title>
        <authorList>
            <consortium name="The Broad Institute Genomics Platform"/>
            <consortium name="The Broad Institute Genome Sequencing Center for Infectious Disease"/>
            <person name="Wu L."/>
            <person name="Ma J."/>
        </authorList>
    </citation>
    <scope>NUCLEOTIDE SEQUENCE [LARGE SCALE GENOMIC DNA]</scope>
    <source>
        <strain evidence="3">TBRC 1826</strain>
    </source>
</reference>